<evidence type="ECO:0000256" key="1">
    <source>
        <dbReference type="ARBA" id="ARBA00023015"/>
    </source>
</evidence>
<evidence type="ECO:0000313" key="6">
    <source>
        <dbReference type="Proteomes" id="UP001477672"/>
    </source>
</evidence>
<feature type="domain" description="HTH cro/C1-type" evidence="4">
    <location>
        <begin position="10"/>
        <end position="64"/>
    </location>
</feature>
<dbReference type="PANTHER" id="PTHR46797:SF23">
    <property type="entry name" value="HTH-TYPE TRANSCRIPTIONAL REGULATOR SUTR"/>
    <property type="match status" value="1"/>
</dbReference>
<reference evidence="5 6" key="1">
    <citation type="submission" date="2024-03" db="EMBL/GenBank/DDBJ databases">
        <title>Human intestinal bacterial collection.</title>
        <authorList>
            <person name="Pauvert C."/>
            <person name="Hitch T.C.A."/>
            <person name="Clavel T."/>
        </authorList>
    </citation>
    <scope>NUCLEOTIDE SEQUENCE [LARGE SCALE GENOMIC DNA]</scope>
    <source>
        <strain evidence="5 6">CLA-JM-H11</strain>
    </source>
</reference>
<gene>
    <name evidence="5" type="ORF">WMO24_13190</name>
</gene>
<dbReference type="EMBL" id="JBBMFA010000106">
    <property type="protein sequence ID" value="MEQ2521375.1"/>
    <property type="molecule type" value="Genomic_DNA"/>
</dbReference>
<keyword evidence="3" id="KW-0804">Transcription</keyword>
<dbReference type="InterPro" id="IPR010982">
    <property type="entry name" value="Lambda_DNA-bd_dom_sf"/>
</dbReference>
<organism evidence="5 6">
    <name type="scientific">Ruthenibacterium intestinale</name>
    <dbReference type="NCBI Taxonomy" id="3133163"/>
    <lineage>
        <taxon>Bacteria</taxon>
        <taxon>Bacillati</taxon>
        <taxon>Bacillota</taxon>
        <taxon>Clostridia</taxon>
        <taxon>Eubacteriales</taxon>
        <taxon>Oscillospiraceae</taxon>
        <taxon>Ruthenibacterium</taxon>
    </lineage>
</organism>
<dbReference type="InterPro" id="IPR001387">
    <property type="entry name" value="Cro/C1-type_HTH"/>
</dbReference>
<sequence length="111" mass="12474">MIDKRIGKRVKQCRERLGISQEELAEKTGLTANYISTVERGMSFPRCEKLIILLNGLEVSADAIFCDVLEHSTSYKSSELSEKLASLSPQAQKRILQMVELMIQQETADKG</sequence>
<dbReference type="RefSeq" id="WP_349216856.1">
    <property type="nucleotide sequence ID" value="NZ_JBBMFA010000106.1"/>
</dbReference>
<evidence type="ECO:0000259" key="4">
    <source>
        <dbReference type="PROSITE" id="PS50943"/>
    </source>
</evidence>
<dbReference type="Pfam" id="PF01381">
    <property type="entry name" value="HTH_3"/>
    <property type="match status" value="1"/>
</dbReference>
<dbReference type="PANTHER" id="PTHR46797">
    <property type="entry name" value="HTH-TYPE TRANSCRIPTIONAL REGULATOR"/>
    <property type="match status" value="1"/>
</dbReference>
<proteinExistence type="predicted"/>
<dbReference type="Gene3D" id="1.10.260.40">
    <property type="entry name" value="lambda repressor-like DNA-binding domains"/>
    <property type="match status" value="1"/>
</dbReference>
<dbReference type="SMART" id="SM00530">
    <property type="entry name" value="HTH_XRE"/>
    <property type="match status" value="1"/>
</dbReference>
<dbReference type="CDD" id="cd00093">
    <property type="entry name" value="HTH_XRE"/>
    <property type="match status" value="1"/>
</dbReference>
<evidence type="ECO:0000256" key="2">
    <source>
        <dbReference type="ARBA" id="ARBA00023125"/>
    </source>
</evidence>
<accession>A0ABV1GHP4</accession>
<dbReference type="PROSITE" id="PS50943">
    <property type="entry name" value="HTH_CROC1"/>
    <property type="match status" value="1"/>
</dbReference>
<comment type="caution">
    <text evidence="5">The sequence shown here is derived from an EMBL/GenBank/DDBJ whole genome shotgun (WGS) entry which is preliminary data.</text>
</comment>
<dbReference type="SUPFAM" id="SSF47413">
    <property type="entry name" value="lambda repressor-like DNA-binding domains"/>
    <property type="match status" value="1"/>
</dbReference>
<keyword evidence="1" id="KW-0805">Transcription regulation</keyword>
<protein>
    <submittedName>
        <fullName evidence="5">Helix-turn-helix transcriptional regulator</fullName>
    </submittedName>
</protein>
<evidence type="ECO:0000313" key="5">
    <source>
        <dbReference type="EMBL" id="MEQ2521375.1"/>
    </source>
</evidence>
<keyword evidence="2" id="KW-0238">DNA-binding</keyword>
<dbReference type="Proteomes" id="UP001477672">
    <property type="component" value="Unassembled WGS sequence"/>
</dbReference>
<dbReference type="InterPro" id="IPR050807">
    <property type="entry name" value="TransReg_Diox_bact_type"/>
</dbReference>
<name>A0ABV1GHP4_9FIRM</name>
<evidence type="ECO:0000256" key="3">
    <source>
        <dbReference type="ARBA" id="ARBA00023163"/>
    </source>
</evidence>
<keyword evidence="6" id="KW-1185">Reference proteome</keyword>